<dbReference type="InParanoid" id="A0A316W4X2"/>
<reference evidence="1 2" key="1">
    <citation type="journal article" date="2018" name="Mol. Biol. Evol.">
        <title>Broad Genomic Sampling Reveals a Smut Pathogenic Ancestry of the Fungal Clade Ustilaginomycotina.</title>
        <authorList>
            <person name="Kijpornyongpan T."/>
            <person name="Mondo S.J."/>
            <person name="Barry K."/>
            <person name="Sandor L."/>
            <person name="Lee J."/>
            <person name="Lipzen A."/>
            <person name="Pangilinan J."/>
            <person name="LaButti K."/>
            <person name="Hainaut M."/>
            <person name="Henrissat B."/>
            <person name="Grigoriev I.V."/>
            <person name="Spatafora J.W."/>
            <person name="Aime M.C."/>
        </authorList>
    </citation>
    <scope>NUCLEOTIDE SEQUENCE [LARGE SCALE GENOMIC DNA]</scope>
    <source>
        <strain evidence="1 2">MCA 4658</strain>
    </source>
</reference>
<dbReference type="RefSeq" id="XP_025370871.1">
    <property type="nucleotide sequence ID" value="XM_025517523.1"/>
</dbReference>
<accession>A0A316W4X2</accession>
<evidence type="ECO:0000313" key="2">
    <source>
        <dbReference type="Proteomes" id="UP000245783"/>
    </source>
</evidence>
<evidence type="ECO:0000313" key="1">
    <source>
        <dbReference type="EMBL" id="PWN43711.1"/>
    </source>
</evidence>
<dbReference type="AlphaFoldDB" id="A0A316W4X2"/>
<protein>
    <submittedName>
        <fullName evidence="1">Uncharacterized protein</fullName>
    </submittedName>
</protein>
<name>A0A316W4X2_9BASI</name>
<proteinExistence type="predicted"/>
<sequence length="171" mass="18631">MLGAAPKSYTSIMTTSGTAIEQSPSHAYSSLWAFLCMHVPYSAAVGKGCKVHFETERARARSKLSRLHRAQSRESINRPGAQASRSSIGVVFQFGAISTTTAWTHPEHAIAFRSCSAPQFYSGMCAHRAHLTLSGRSSARVRKRSQEVQLRNSSIEPVLAFTATSSGESRR</sequence>
<dbReference type="EMBL" id="KZ819367">
    <property type="protein sequence ID" value="PWN43711.1"/>
    <property type="molecule type" value="Genomic_DNA"/>
</dbReference>
<keyword evidence="2" id="KW-1185">Reference proteome</keyword>
<organism evidence="1 2">
    <name type="scientific">Ceraceosorus guamensis</name>
    <dbReference type="NCBI Taxonomy" id="1522189"/>
    <lineage>
        <taxon>Eukaryota</taxon>
        <taxon>Fungi</taxon>
        <taxon>Dikarya</taxon>
        <taxon>Basidiomycota</taxon>
        <taxon>Ustilaginomycotina</taxon>
        <taxon>Exobasidiomycetes</taxon>
        <taxon>Ceraceosorales</taxon>
        <taxon>Ceraceosoraceae</taxon>
        <taxon>Ceraceosorus</taxon>
    </lineage>
</organism>
<dbReference type="GeneID" id="37039393"/>
<dbReference type="Proteomes" id="UP000245783">
    <property type="component" value="Unassembled WGS sequence"/>
</dbReference>
<gene>
    <name evidence="1" type="ORF">IE81DRAFT_66404</name>
</gene>